<evidence type="ECO:0000313" key="4">
    <source>
        <dbReference type="EMBL" id="QHT72151.1"/>
    </source>
</evidence>
<evidence type="ECO:0000313" key="5">
    <source>
        <dbReference type="Proteomes" id="UP000480178"/>
    </source>
</evidence>
<dbReference type="CDD" id="cd04647">
    <property type="entry name" value="LbH_MAT_like"/>
    <property type="match status" value="1"/>
</dbReference>
<keyword evidence="5" id="KW-1185">Reference proteome</keyword>
<dbReference type="PANTHER" id="PTHR23416:SF78">
    <property type="entry name" value="LIPOPOLYSACCHARIDE BIOSYNTHESIS O-ACETYL TRANSFERASE WBBJ-RELATED"/>
    <property type="match status" value="1"/>
</dbReference>
<dbReference type="Pfam" id="PF00132">
    <property type="entry name" value="Hexapep"/>
    <property type="match status" value="1"/>
</dbReference>
<keyword evidence="1 4" id="KW-0808">Transferase</keyword>
<dbReference type="PANTHER" id="PTHR23416">
    <property type="entry name" value="SIALIC ACID SYNTHASE-RELATED"/>
    <property type="match status" value="1"/>
</dbReference>
<evidence type="ECO:0000256" key="2">
    <source>
        <dbReference type="ARBA" id="ARBA00022737"/>
    </source>
</evidence>
<dbReference type="EMBL" id="CP048222">
    <property type="protein sequence ID" value="QHT72151.1"/>
    <property type="molecule type" value="Genomic_DNA"/>
</dbReference>
<name>A0A6C0GV92_9BACT</name>
<evidence type="ECO:0000256" key="1">
    <source>
        <dbReference type="ARBA" id="ARBA00022679"/>
    </source>
</evidence>
<dbReference type="InterPro" id="IPR051159">
    <property type="entry name" value="Hexapeptide_acetyltransf"/>
</dbReference>
<accession>A0A6C0GV92</accession>
<organism evidence="4 5">
    <name type="scientific">Rhodocytophaga rosea</name>
    <dbReference type="NCBI Taxonomy" id="2704465"/>
    <lineage>
        <taxon>Bacteria</taxon>
        <taxon>Pseudomonadati</taxon>
        <taxon>Bacteroidota</taxon>
        <taxon>Cytophagia</taxon>
        <taxon>Cytophagales</taxon>
        <taxon>Rhodocytophagaceae</taxon>
        <taxon>Rhodocytophaga</taxon>
    </lineage>
</organism>
<reference evidence="4 5" key="1">
    <citation type="submission" date="2020-01" db="EMBL/GenBank/DDBJ databases">
        <authorList>
            <person name="Kim M.K."/>
        </authorList>
    </citation>
    <scope>NUCLEOTIDE SEQUENCE [LARGE SCALE GENOMIC DNA]</scope>
    <source>
        <strain evidence="4 5">172606-1</strain>
    </source>
</reference>
<keyword evidence="3 4" id="KW-0012">Acyltransferase</keyword>
<gene>
    <name evidence="4" type="ORF">GXP67_24470</name>
</gene>
<sequence length="108" mass="11688">MGNNSYINPNCIIICQEKIEIGNECAISWNFTAMDTDLHHITGSPLTAPIIIEDNVWIGANVTVLKGVRIGKGAVIAAQAVVTKNVPPHSLVAGNPAKLIREQVEWKM</sequence>
<keyword evidence="2" id="KW-0677">Repeat</keyword>
<proteinExistence type="predicted"/>
<dbReference type="KEGG" id="rhoz:GXP67_24470"/>
<dbReference type="PROSITE" id="PS00101">
    <property type="entry name" value="HEXAPEP_TRANSFERASES"/>
    <property type="match status" value="1"/>
</dbReference>
<dbReference type="Gene3D" id="2.160.10.10">
    <property type="entry name" value="Hexapeptide repeat proteins"/>
    <property type="match status" value="1"/>
</dbReference>
<dbReference type="InterPro" id="IPR018357">
    <property type="entry name" value="Hexapep_transf_CS"/>
</dbReference>
<evidence type="ECO:0000256" key="3">
    <source>
        <dbReference type="ARBA" id="ARBA00023315"/>
    </source>
</evidence>
<dbReference type="Proteomes" id="UP000480178">
    <property type="component" value="Chromosome"/>
</dbReference>
<dbReference type="InterPro" id="IPR011004">
    <property type="entry name" value="Trimer_LpxA-like_sf"/>
</dbReference>
<dbReference type="SUPFAM" id="SSF51161">
    <property type="entry name" value="Trimeric LpxA-like enzymes"/>
    <property type="match status" value="1"/>
</dbReference>
<dbReference type="AlphaFoldDB" id="A0A6C0GV92"/>
<dbReference type="GO" id="GO:0016746">
    <property type="term" value="F:acyltransferase activity"/>
    <property type="evidence" value="ECO:0007669"/>
    <property type="project" value="UniProtKB-KW"/>
</dbReference>
<dbReference type="InterPro" id="IPR001451">
    <property type="entry name" value="Hexapep"/>
</dbReference>
<protein>
    <submittedName>
        <fullName evidence="4">Acyltransferase</fullName>
    </submittedName>
</protein>